<dbReference type="InterPro" id="IPR010985">
    <property type="entry name" value="Ribbon_hlx_hlx"/>
</dbReference>
<dbReference type="AlphaFoldDB" id="A0A926E668"/>
<name>A0A926E668_9FIRM</name>
<comment type="caution">
    <text evidence="1">The sequence shown here is derived from an EMBL/GenBank/DDBJ whole genome shotgun (WGS) entry which is preliminary data.</text>
</comment>
<proteinExistence type="predicted"/>
<sequence length="63" mass="7453">MKIHKSFSLTIDDEVFQKFQIIARSGHRSPNRLIVHLIRRIVEVYEEAYGTKLLPTEKNLSER</sequence>
<dbReference type="RefSeq" id="WP_249295193.1">
    <property type="nucleotide sequence ID" value="NZ_JACRSV010000002.1"/>
</dbReference>
<keyword evidence="2" id="KW-1185">Reference proteome</keyword>
<protein>
    <recommendedName>
        <fullName evidence="3">Arc-like DNA binding domain-containing protein</fullName>
    </recommendedName>
</protein>
<reference evidence="1" key="1">
    <citation type="submission" date="2020-08" db="EMBL/GenBank/DDBJ databases">
        <title>Genome public.</title>
        <authorList>
            <person name="Liu C."/>
            <person name="Sun Q."/>
        </authorList>
    </citation>
    <scope>NUCLEOTIDE SEQUENCE</scope>
    <source>
        <strain evidence="1">NSJ-33</strain>
    </source>
</reference>
<dbReference type="GO" id="GO:0006355">
    <property type="term" value="P:regulation of DNA-templated transcription"/>
    <property type="evidence" value="ECO:0007669"/>
    <property type="project" value="InterPro"/>
</dbReference>
<organism evidence="1 2">
    <name type="scientific">Fumia xinanensis</name>
    <dbReference type="NCBI Taxonomy" id="2763659"/>
    <lineage>
        <taxon>Bacteria</taxon>
        <taxon>Bacillati</taxon>
        <taxon>Bacillota</taxon>
        <taxon>Clostridia</taxon>
        <taxon>Eubacteriales</taxon>
        <taxon>Oscillospiraceae</taxon>
        <taxon>Fumia</taxon>
    </lineage>
</organism>
<dbReference type="Proteomes" id="UP000610760">
    <property type="component" value="Unassembled WGS sequence"/>
</dbReference>
<evidence type="ECO:0008006" key="3">
    <source>
        <dbReference type="Google" id="ProtNLM"/>
    </source>
</evidence>
<dbReference type="EMBL" id="JACRSV010000002">
    <property type="protein sequence ID" value="MBC8560215.1"/>
    <property type="molecule type" value="Genomic_DNA"/>
</dbReference>
<dbReference type="SUPFAM" id="SSF47598">
    <property type="entry name" value="Ribbon-helix-helix"/>
    <property type="match status" value="1"/>
</dbReference>
<evidence type="ECO:0000313" key="1">
    <source>
        <dbReference type="EMBL" id="MBC8560215.1"/>
    </source>
</evidence>
<gene>
    <name evidence="1" type="ORF">H8710_09060</name>
</gene>
<evidence type="ECO:0000313" key="2">
    <source>
        <dbReference type="Proteomes" id="UP000610760"/>
    </source>
</evidence>
<accession>A0A926E668</accession>